<organism evidence="2 3">
    <name type="scientific">Haloarcula salina</name>
    <dbReference type="NCBI Taxonomy" id="1429914"/>
    <lineage>
        <taxon>Archaea</taxon>
        <taxon>Methanobacteriati</taxon>
        <taxon>Methanobacteriota</taxon>
        <taxon>Stenosarchaea group</taxon>
        <taxon>Halobacteria</taxon>
        <taxon>Halobacteriales</taxon>
        <taxon>Haloarculaceae</taxon>
        <taxon>Haloarcula</taxon>
    </lineage>
</organism>
<keyword evidence="1" id="KW-0812">Transmembrane</keyword>
<gene>
    <name evidence="2" type="ORF">KTS37_05800</name>
</gene>
<feature type="transmembrane region" description="Helical" evidence="1">
    <location>
        <begin position="7"/>
        <end position="25"/>
    </location>
</feature>
<dbReference type="Proteomes" id="UP001166304">
    <property type="component" value="Unassembled WGS sequence"/>
</dbReference>
<evidence type="ECO:0000256" key="1">
    <source>
        <dbReference type="SAM" id="Phobius"/>
    </source>
</evidence>
<dbReference type="AlphaFoldDB" id="A0AA41KI41"/>
<feature type="transmembrane region" description="Helical" evidence="1">
    <location>
        <begin position="31"/>
        <end position="50"/>
    </location>
</feature>
<dbReference type="RefSeq" id="WP_162414915.1">
    <property type="nucleotide sequence ID" value="NZ_JAHQXE010000001.1"/>
</dbReference>
<keyword evidence="3" id="KW-1185">Reference proteome</keyword>
<feature type="transmembrane region" description="Helical" evidence="1">
    <location>
        <begin position="115"/>
        <end position="136"/>
    </location>
</feature>
<accession>A0AA41KI41</accession>
<feature type="transmembrane region" description="Helical" evidence="1">
    <location>
        <begin position="156"/>
        <end position="176"/>
    </location>
</feature>
<sequence length="177" mass="18827">MQLVEGIGAVLAIFLYLLLLAVLGLGIFFGLAATVGLVGAVPSIPLMYVLPDVRRFLALATGGGPDDETPPWRVAIRPRYLLLSMAGGVAYGTVFLLLFIPVRELGLVDVTVGPVPVWLGIPVAFVGFAVPVAYVAHRNSRAWTEATDARSALLQWLAFVSAVVAVESTVPFLAIWL</sequence>
<reference evidence="2" key="1">
    <citation type="submission" date="2021-06" db="EMBL/GenBank/DDBJ databases">
        <title>New haloarchaea isolates fom saline soil.</title>
        <authorList>
            <person name="Duran-Viseras A."/>
            <person name="Sanchez-Porro C.S."/>
            <person name="Ventosa A."/>
        </authorList>
    </citation>
    <scope>NUCLEOTIDE SEQUENCE</scope>
    <source>
        <strain evidence="2">JCM 18369</strain>
    </source>
</reference>
<keyword evidence="1" id="KW-0472">Membrane</keyword>
<comment type="caution">
    <text evidence="2">The sequence shown here is derived from an EMBL/GenBank/DDBJ whole genome shotgun (WGS) entry which is preliminary data.</text>
</comment>
<evidence type="ECO:0000313" key="2">
    <source>
        <dbReference type="EMBL" id="MBV0901298.1"/>
    </source>
</evidence>
<keyword evidence="1" id="KW-1133">Transmembrane helix</keyword>
<feature type="transmembrane region" description="Helical" evidence="1">
    <location>
        <begin position="80"/>
        <end position="100"/>
    </location>
</feature>
<protein>
    <submittedName>
        <fullName evidence="2">Uncharacterized protein</fullName>
    </submittedName>
</protein>
<evidence type="ECO:0000313" key="3">
    <source>
        <dbReference type="Proteomes" id="UP001166304"/>
    </source>
</evidence>
<dbReference type="EMBL" id="JAHQXE010000001">
    <property type="protein sequence ID" value="MBV0901298.1"/>
    <property type="molecule type" value="Genomic_DNA"/>
</dbReference>
<proteinExistence type="predicted"/>
<name>A0AA41KI41_9EURY</name>